<proteinExistence type="predicted"/>
<dbReference type="Proteomes" id="UP001230051">
    <property type="component" value="Unassembled WGS sequence"/>
</dbReference>
<sequence length="66" mass="7386">MKAAIQIQRGNLSISQRQMSSHSSLRRNCPTHFTYAATNPRCICSSGKELYSEKACAAEQKTTEKH</sequence>
<organism evidence="1 2">
    <name type="scientific">Acipenser oxyrinchus oxyrinchus</name>
    <dbReference type="NCBI Taxonomy" id="40147"/>
    <lineage>
        <taxon>Eukaryota</taxon>
        <taxon>Metazoa</taxon>
        <taxon>Chordata</taxon>
        <taxon>Craniata</taxon>
        <taxon>Vertebrata</taxon>
        <taxon>Euteleostomi</taxon>
        <taxon>Actinopterygii</taxon>
        <taxon>Chondrostei</taxon>
        <taxon>Acipenseriformes</taxon>
        <taxon>Acipenseridae</taxon>
        <taxon>Acipenser</taxon>
    </lineage>
</organism>
<protein>
    <submittedName>
        <fullName evidence="1">Uncharacterized protein</fullName>
    </submittedName>
</protein>
<dbReference type="AlphaFoldDB" id="A0AAD8GAQ6"/>
<name>A0AAD8GAQ6_ACIOX</name>
<reference evidence="1" key="1">
    <citation type="submission" date="2022-02" db="EMBL/GenBank/DDBJ databases">
        <title>Atlantic sturgeon de novo genome assembly.</title>
        <authorList>
            <person name="Stock M."/>
            <person name="Klopp C."/>
            <person name="Guiguen Y."/>
            <person name="Cabau C."/>
            <person name="Parinello H."/>
            <person name="Santidrian Yebra-Pimentel E."/>
            <person name="Kuhl H."/>
            <person name="Dirks R.P."/>
            <person name="Guessner J."/>
            <person name="Wuertz S."/>
            <person name="Du K."/>
            <person name="Schartl M."/>
        </authorList>
    </citation>
    <scope>NUCLEOTIDE SEQUENCE</scope>
    <source>
        <strain evidence="1">STURGEONOMICS-FGT-2020</strain>
        <tissue evidence="1">Whole blood</tissue>
    </source>
</reference>
<gene>
    <name evidence="1" type="ORF">AOXY_G7880</name>
</gene>
<evidence type="ECO:0000313" key="1">
    <source>
        <dbReference type="EMBL" id="KAK1170927.1"/>
    </source>
</evidence>
<accession>A0AAD8GAQ6</accession>
<dbReference type="EMBL" id="JAGXEW010000006">
    <property type="protein sequence ID" value="KAK1170927.1"/>
    <property type="molecule type" value="Genomic_DNA"/>
</dbReference>
<keyword evidence="2" id="KW-1185">Reference proteome</keyword>
<evidence type="ECO:0000313" key="2">
    <source>
        <dbReference type="Proteomes" id="UP001230051"/>
    </source>
</evidence>
<comment type="caution">
    <text evidence="1">The sequence shown here is derived from an EMBL/GenBank/DDBJ whole genome shotgun (WGS) entry which is preliminary data.</text>
</comment>